<dbReference type="Proteomes" id="UP001164539">
    <property type="component" value="Chromosome 13"/>
</dbReference>
<keyword evidence="2" id="KW-1185">Reference proteome</keyword>
<accession>A0ACC1WY63</accession>
<sequence length="238" mass="26280">MASAQRTWCVANPLSNSSALLANLDFACSHVDCRLIQQGGSCFYPNTHIHHASFAMNLYFQTMGRHSSHCDFRGSGLVSLTDPSYESCSFLSGKYACSLSIFIQFSKETWCVAKPGTSEYMLQQNINYACNHVDCSPTHDGGSCFNPTTLINHASFAMNLYFQNSGRNTTSCDFRSTGLIVVKDPSKPNLFQFFPKFNCNPDFENGQDSKSGFAFAFAGYGNCTYGYESGNSGVRGRW</sequence>
<dbReference type="EMBL" id="CM051406">
    <property type="protein sequence ID" value="KAJ4703814.1"/>
    <property type="molecule type" value="Genomic_DNA"/>
</dbReference>
<protein>
    <submittedName>
        <fullName evidence="1">Glucan endo-1,3-beta-glucosidase</fullName>
    </submittedName>
</protein>
<evidence type="ECO:0000313" key="1">
    <source>
        <dbReference type="EMBL" id="KAJ4703814.1"/>
    </source>
</evidence>
<evidence type="ECO:0000313" key="2">
    <source>
        <dbReference type="Proteomes" id="UP001164539"/>
    </source>
</evidence>
<name>A0ACC1WY63_MELAZ</name>
<reference evidence="1 2" key="1">
    <citation type="journal article" date="2023" name="Science">
        <title>Complex scaffold remodeling in plant triterpene biosynthesis.</title>
        <authorList>
            <person name="De La Pena R."/>
            <person name="Hodgson H."/>
            <person name="Liu J.C."/>
            <person name="Stephenson M.J."/>
            <person name="Martin A.C."/>
            <person name="Owen C."/>
            <person name="Harkess A."/>
            <person name="Leebens-Mack J."/>
            <person name="Jimenez L.E."/>
            <person name="Osbourn A."/>
            <person name="Sattely E.S."/>
        </authorList>
    </citation>
    <scope>NUCLEOTIDE SEQUENCE [LARGE SCALE GENOMIC DNA]</scope>
    <source>
        <strain evidence="2">cv. JPN11</strain>
        <tissue evidence="1">Leaf</tissue>
    </source>
</reference>
<organism evidence="1 2">
    <name type="scientific">Melia azedarach</name>
    <name type="common">Chinaberry tree</name>
    <dbReference type="NCBI Taxonomy" id="155640"/>
    <lineage>
        <taxon>Eukaryota</taxon>
        <taxon>Viridiplantae</taxon>
        <taxon>Streptophyta</taxon>
        <taxon>Embryophyta</taxon>
        <taxon>Tracheophyta</taxon>
        <taxon>Spermatophyta</taxon>
        <taxon>Magnoliopsida</taxon>
        <taxon>eudicotyledons</taxon>
        <taxon>Gunneridae</taxon>
        <taxon>Pentapetalae</taxon>
        <taxon>rosids</taxon>
        <taxon>malvids</taxon>
        <taxon>Sapindales</taxon>
        <taxon>Meliaceae</taxon>
        <taxon>Melia</taxon>
    </lineage>
</organism>
<proteinExistence type="predicted"/>
<gene>
    <name evidence="1" type="ORF">OWV82_023658</name>
</gene>
<comment type="caution">
    <text evidence="1">The sequence shown here is derived from an EMBL/GenBank/DDBJ whole genome shotgun (WGS) entry which is preliminary data.</text>
</comment>